<dbReference type="PANTHER" id="PTHR21666:SF288">
    <property type="entry name" value="CELL DIVISION PROTEIN YTFB"/>
    <property type="match status" value="1"/>
</dbReference>
<evidence type="ECO:0000256" key="7">
    <source>
        <dbReference type="SAM" id="MobiDB-lite"/>
    </source>
</evidence>
<dbReference type="PANTHER" id="PTHR21666">
    <property type="entry name" value="PEPTIDASE-RELATED"/>
    <property type="match status" value="1"/>
</dbReference>
<keyword evidence="8" id="KW-1133">Transmembrane helix</keyword>
<dbReference type="FunFam" id="2.70.70.10:FF:000006">
    <property type="entry name" value="M23 family peptidase"/>
    <property type="match status" value="1"/>
</dbReference>
<evidence type="ECO:0000256" key="4">
    <source>
        <dbReference type="ARBA" id="ARBA00022801"/>
    </source>
</evidence>
<keyword evidence="8" id="KW-0472">Membrane</keyword>
<evidence type="ECO:0000313" key="11">
    <source>
        <dbReference type="Proteomes" id="UP001223720"/>
    </source>
</evidence>
<dbReference type="GO" id="GO:0004222">
    <property type="term" value="F:metalloendopeptidase activity"/>
    <property type="evidence" value="ECO:0007669"/>
    <property type="project" value="TreeGrafter"/>
</dbReference>
<evidence type="ECO:0000256" key="2">
    <source>
        <dbReference type="ARBA" id="ARBA00022670"/>
    </source>
</evidence>
<keyword evidence="8" id="KW-0812">Transmembrane</keyword>
<evidence type="ECO:0000256" key="3">
    <source>
        <dbReference type="ARBA" id="ARBA00022723"/>
    </source>
</evidence>
<evidence type="ECO:0000256" key="5">
    <source>
        <dbReference type="ARBA" id="ARBA00022833"/>
    </source>
</evidence>
<dbReference type="InterPro" id="IPR016047">
    <property type="entry name" value="M23ase_b-sheet_dom"/>
</dbReference>
<feature type="transmembrane region" description="Helical" evidence="8">
    <location>
        <begin position="25"/>
        <end position="49"/>
    </location>
</feature>
<evidence type="ECO:0000259" key="9">
    <source>
        <dbReference type="Pfam" id="PF01551"/>
    </source>
</evidence>
<dbReference type="InterPro" id="IPR011055">
    <property type="entry name" value="Dup_hybrid_motif"/>
</dbReference>
<name>A0AAX3WB98_METEX</name>
<organism evidence="10 11">
    <name type="scientific">Methylorubrum extorquens</name>
    <name type="common">Methylobacterium dichloromethanicum</name>
    <name type="synonym">Methylobacterium extorquens</name>
    <dbReference type="NCBI Taxonomy" id="408"/>
    <lineage>
        <taxon>Bacteria</taxon>
        <taxon>Pseudomonadati</taxon>
        <taxon>Pseudomonadota</taxon>
        <taxon>Alphaproteobacteria</taxon>
        <taxon>Hyphomicrobiales</taxon>
        <taxon>Methylobacteriaceae</taxon>
        <taxon>Methylorubrum</taxon>
    </lineage>
</organism>
<dbReference type="Pfam" id="PF01551">
    <property type="entry name" value="Peptidase_M23"/>
    <property type="match status" value="1"/>
</dbReference>
<feature type="domain" description="M23ase beta-sheet core" evidence="9">
    <location>
        <begin position="273"/>
        <end position="368"/>
    </location>
</feature>
<keyword evidence="6" id="KW-0482">Metalloprotease</keyword>
<dbReference type="AlphaFoldDB" id="A0AAX3WB98"/>
<evidence type="ECO:0000313" key="10">
    <source>
        <dbReference type="EMBL" id="WHQ68597.1"/>
    </source>
</evidence>
<gene>
    <name evidence="10" type="ORF">KEC54_19765</name>
</gene>
<keyword evidence="2" id="KW-0645">Protease</keyword>
<dbReference type="Proteomes" id="UP001223720">
    <property type="component" value="Chromosome"/>
</dbReference>
<evidence type="ECO:0000256" key="1">
    <source>
        <dbReference type="ARBA" id="ARBA00001947"/>
    </source>
</evidence>
<dbReference type="RefSeq" id="WP_283535200.1">
    <property type="nucleotide sequence ID" value="NZ_CP073633.1"/>
</dbReference>
<keyword evidence="3" id="KW-0479">Metal-binding</keyword>
<accession>A0AAX3WB98</accession>
<dbReference type="Gene3D" id="2.70.70.10">
    <property type="entry name" value="Glucose Permease (Domain IIA)"/>
    <property type="match status" value="1"/>
</dbReference>
<comment type="cofactor">
    <cofactor evidence="1">
        <name>Zn(2+)</name>
        <dbReference type="ChEBI" id="CHEBI:29105"/>
    </cofactor>
</comment>
<dbReference type="GO" id="GO:0006508">
    <property type="term" value="P:proteolysis"/>
    <property type="evidence" value="ECO:0007669"/>
    <property type="project" value="UniProtKB-KW"/>
</dbReference>
<dbReference type="CDD" id="cd12797">
    <property type="entry name" value="M23_peptidase"/>
    <property type="match status" value="1"/>
</dbReference>
<sequence length="398" mass="43003">MALSRNQRRSPIRAKQLGKNPSNRWAWLISILCGGWAFAATSLVIYQYFVIGRQADEAALRQVEHDEKSRALTRRLVGVASYQMLEQDGLAERLTDIITRQVELENREAALATSLERALAAETAPHTAPFGRTEEPARHLPARRGSTADPIFAGKTLREKFDQIGSGLGRVERRQIQLVEQFSLIARARIERVRAALAELPLAIIPVPPMPPPAPSPRPAFTQALASAEASFNEAGRWRRLAESVPLLPPIDGEASRSSNFGLRSDPFTGERRMHAGMDFRSAIGTIVRAAASGRVVVAGQSGGYGTLVEVDHGRGLVTRYAHLSSTNVEVGQVIAAGTMVGAVGSTGRSTGPHLHYETRQSGTPLDPARFLAAGQRLRGAPARLDTPAVTEVPEAAD</sequence>
<evidence type="ECO:0000256" key="8">
    <source>
        <dbReference type="SAM" id="Phobius"/>
    </source>
</evidence>
<dbReference type="EMBL" id="CP073633">
    <property type="protein sequence ID" value="WHQ68597.1"/>
    <property type="molecule type" value="Genomic_DNA"/>
</dbReference>
<evidence type="ECO:0000256" key="6">
    <source>
        <dbReference type="ARBA" id="ARBA00023049"/>
    </source>
</evidence>
<keyword evidence="4" id="KW-0378">Hydrolase</keyword>
<feature type="region of interest" description="Disordered" evidence="7">
    <location>
        <begin position="347"/>
        <end position="366"/>
    </location>
</feature>
<feature type="region of interest" description="Disordered" evidence="7">
    <location>
        <begin position="122"/>
        <end position="148"/>
    </location>
</feature>
<reference evidence="10" key="1">
    <citation type="journal article" date="2022" name="Biotechnol. Bioprocess Eng.">
        <title>Pan-genome Analysis Reveals Comparative Genomic Features of Central Metabolic Pathways in Methylorubrum extorquens.</title>
        <authorList>
            <person name="Lee G.M."/>
            <person name="Scott-Nevros Z.K."/>
            <person name="Lee S.-M."/>
            <person name="Kim D."/>
        </authorList>
    </citation>
    <scope>NUCLEOTIDE SEQUENCE</scope>
    <source>
        <strain evidence="10">ATCC 55366</strain>
    </source>
</reference>
<dbReference type="SUPFAM" id="SSF51261">
    <property type="entry name" value="Duplicated hybrid motif"/>
    <property type="match status" value="1"/>
</dbReference>
<keyword evidence="5" id="KW-0862">Zinc</keyword>
<dbReference type="InterPro" id="IPR050570">
    <property type="entry name" value="Cell_wall_metabolism_enzyme"/>
</dbReference>
<proteinExistence type="predicted"/>
<protein>
    <submittedName>
        <fullName evidence="10">M23 family metallopeptidase</fullName>
    </submittedName>
</protein>
<dbReference type="GO" id="GO:0046872">
    <property type="term" value="F:metal ion binding"/>
    <property type="evidence" value="ECO:0007669"/>
    <property type="project" value="UniProtKB-KW"/>
</dbReference>